<reference evidence="1" key="1">
    <citation type="submission" date="2019-10" db="EMBL/GenBank/DDBJ databases">
        <authorList>
            <consortium name="DOE Joint Genome Institute"/>
            <person name="Kuo A."/>
            <person name="Miyauchi S."/>
            <person name="Kiss E."/>
            <person name="Drula E."/>
            <person name="Kohler A."/>
            <person name="Sanchez-Garcia M."/>
            <person name="Andreopoulos B."/>
            <person name="Barry K.W."/>
            <person name="Bonito G."/>
            <person name="Buee M."/>
            <person name="Carver A."/>
            <person name="Chen C."/>
            <person name="Cichocki N."/>
            <person name="Clum A."/>
            <person name="Culley D."/>
            <person name="Crous P.W."/>
            <person name="Fauchery L."/>
            <person name="Girlanda M."/>
            <person name="Hayes R."/>
            <person name="Keri Z."/>
            <person name="Labutti K."/>
            <person name="Lipzen A."/>
            <person name="Lombard V."/>
            <person name="Magnuson J."/>
            <person name="Maillard F."/>
            <person name="Morin E."/>
            <person name="Murat C."/>
            <person name="Nolan M."/>
            <person name="Ohm R."/>
            <person name="Pangilinan J."/>
            <person name="Pereira M."/>
            <person name="Perotto S."/>
            <person name="Peter M."/>
            <person name="Riley R."/>
            <person name="Sitrit Y."/>
            <person name="Stielow B."/>
            <person name="Szollosi G."/>
            <person name="Zifcakova L."/>
            <person name="Stursova M."/>
            <person name="Spatafora J.W."/>
            <person name="Tedersoo L."/>
            <person name="Vaario L.-M."/>
            <person name="Yamada A."/>
            <person name="Yan M."/>
            <person name="Wang P."/>
            <person name="Xu J."/>
            <person name="Bruns T."/>
            <person name="Baldrian P."/>
            <person name="Vilgalys R."/>
            <person name="Henrissat B."/>
            <person name="Grigoriev I.V."/>
            <person name="Hibbett D."/>
            <person name="Nagy L.G."/>
            <person name="Martin F.M."/>
        </authorList>
    </citation>
    <scope>NUCLEOTIDE SEQUENCE</scope>
    <source>
        <strain evidence="1">P2</strain>
    </source>
</reference>
<accession>A0ACB6ZKA4</accession>
<evidence type="ECO:0000313" key="2">
    <source>
        <dbReference type="Proteomes" id="UP000886501"/>
    </source>
</evidence>
<evidence type="ECO:0000313" key="1">
    <source>
        <dbReference type="EMBL" id="KAF9650037.1"/>
    </source>
</evidence>
<organism evidence="1 2">
    <name type="scientific">Thelephora ganbajun</name>
    <name type="common">Ganba fungus</name>
    <dbReference type="NCBI Taxonomy" id="370292"/>
    <lineage>
        <taxon>Eukaryota</taxon>
        <taxon>Fungi</taxon>
        <taxon>Dikarya</taxon>
        <taxon>Basidiomycota</taxon>
        <taxon>Agaricomycotina</taxon>
        <taxon>Agaricomycetes</taxon>
        <taxon>Thelephorales</taxon>
        <taxon>Thelephoraceae</taxon>
        <taxon>Thelephora</taxon>
    </lineage>
</organism>
<name>A0ACB6ZKA4_THEGA</name>
<comment type="caution">
    <text evidence="1">The sequence shown here is derived from an EMBL/GenBank/DDBJ whole genome shotgun (WGS) entry which is preliminary data.</text>
</comment>
<sequence>MPEVDVLNTTNGHHEEPGVLSPLDDTLSPHPVSTSDAAGESTDETGPPAEHVEEETKDEPPAQKVPSKTVVTKPPAITAKKARVVGAGVIKPVLSKVTAPGIKPSSTASPVKKTPSTITKAAMPPPKPPVPTHTRRTSVVPPKVQPSADKKPLSASTGTKPTLSSSVSKPPAPTITKPPSRASMVSSPDPDTVKPSVRPRASITGAAKRAPSISKPPVGVSKPPPSTAATRPSRTPGVGSVSSLKEIKENGNPPGKAHDDLQQKLDSANGALLEKETAIADLESQVSETKSSLESALADIQEKQAKLEELEQAKAAAEQQLEEVQVMLQVLQDERDADDSAALLESVKAELHESMEHLQFEQTSAKTLQSRITSLESEITSARSELEVLRMSSQLASSDAAAAAVVEHEALLKARADLEAINVETSALKSAHAVALCELQQKLSVAEEKAKEVERLETELATLKMEKEDTANRISELEIEVLEAREAVEEAEDAKSKAESKTKGLENELAKAKVASEDALEGREKSLLAQLDQAKEEHEARAAELQQEQDKLLSQLATLESELSNTSCALEKASREQQLVTDEHAAKLQSLEQSNQATLDALDVELQRIKDELENQGEILAARVKIVKEEHEQRLQEAFQEANVKHGIDLQALRAESAASLEQVTQFHESTVNNLKAEHAAILEEQTGDLSKQISKLTLELKATQDDLAKSKATLVASAHELESLKAQLEVARATAEVLASSAPLDRTVEVNALKKDLADARSDLTALQEVLAATNESIADMSNRHGKDLEEAAETRAVEVTKLKSAYEFELAQSEKEKSDLTTRLSDAQSEIATLKATIATGPAIPAATRALGHGRAGSGTVTKEEIQKMHEAHNLKMGDLQAEYEKKLKEMQEELEAVNNKTKELESEVSRKAMEISYLEQEQEEANDTITRYVRLFGFKSFLGGMLALALIYF</sequence>
<proteinExistence type="predicted"/>
<protein>
    <submittedName>
        <fullName evidence="1">Uncharacterized protein</fullName>
    </submittedName>
</protein>
<reference evidence="1" key="2">
    <citation type="journal article" date="2020" name="Nat. Commun.">
        <title>Large-scale genome sequencing of mycorrhizal fungi provides insights into the early evolution of symbiotic traits.</title>
        <authorList>
            <person name="Miyauchi S."/>
            <person name="Kiss E."/>
            <person name="Kuo A."/>
            <person name="Drula E."/>
            <person name="Kohler A."/>
            <person name="Sanchez-Garcia M."/>
            <person name="Morin E."/>
            <person name="Andreopoulos B."/>
            <person name="Barry K.W."/>
            <person name="Bonito G."/>
            <person name="Buee M."/>
            <person name="Carver A."/>
            <person name="Chen C."/>
            <person name="Cichocki N."/>
            <person name="Clum A."/>
            <person name="Culley D."/>
            <person name="Crous P.W."/>
            <person name="Fauchery L."/>
            <person name="Girlanda M."/>
            <person name="Hayes R.D."/>
            <person name="Keri Z."/>
            <person name="LaButti K."/>
            <person name="Lipzen A."/>
            <person name="Lombard V."/>
            <person name="Magnuson J."/>
            <person name="Maillard F."/>
            <person name="Murat C."/>
            <person name="Nolan M."/>
            <person name="Ohm R.A."/>
            <person name="Pangilinan J."/>
            <person name="Pereira M.F."/>
            <person name="Perotto S."/>
            <person name="Peter M."/>
            <person name="Pfister S."/>
            <person name="Riley R."/>
            <person name="Sitrit Y."/>
            <person name="Stielow J.B."/>
            <person name="Szollosi G."/>
            <person name="Zifcakova L."/>
            <person name="Stursova M."/>
            <person name="Spatafora J.W."/>
            <person name="Tedersoo L."/>
            <person name="Vaario L.M."/>
            <person name="Yamada A."/>
            <person name="Yan M."/>
            <person name="Wang P."/>
            <person name="Xu J."/>
            <person name="Bruns T."/>
            <person name="Baldrian P."/>
            <person name="Vilgalys R."/>
            <person name="Dunand C."/>
            <person name="Henrissat B."/>
            <person name="Grigoriev I.V."/>
            <person name="Hibbett D."/>
            <person name="Nagy L.G."/>
            <person name="Martin F.M."/>
        </authorList>
    </citation>
    <scope>NUCLEOTIDE SEQUENCE</scope>
    <source>
        <strain evidence="1">P2</strain>
    </source>
</reference>
<keyword evidence="2" id="KW-1185">Reference proteome</keyword>
<dbReference type="EMBL" id="MU117989">
    <property type="protein sequence ID" value="KAF9650037.1"/>
    <property type="molecule type" value="Genomic_DNA"/>
</dbReference>
<gene>
    <name evidence="1" type="ORF">BDM02DRAFT_3185728</name>
</gene>
<dbReference type="Proteomes" id="UP000886501">
    <property type="component" value="Unassembled WGS sequence"/>
</dbReference>